<gene>
    <name evidence="2" type="ORF">PRUPE_3G274900</name>
</gene>
<sequence>MNALPRSSISFRRQGSSGLIWEDRIQVLEQKPALQVTISIKKSDCQEHASNLDERFQDRKDVDSPSPPLPETSVPSKPEKKDRGCSFSILFGRCMRSPAA</sequence>
<dbReference type="PANTHER" id="PTHR33730:SF36">
    <property type="entry name" value="PLANT_PROTEIN"/>
    <property type="match status" value="1"/>
</dbReference>
<name>A0A251Q6C9_PRUPE</name>
<accession>A0A251Q6C9</accession>
<dbReference type="PANTHER" id="PTHR33730">
    <property type="entry name" value="OS05G0542732 PROTEIN-RELATED"/>
    <property type="match status" value="1"/>
</dbReference>
<dbReference type="Pfam" id="PF15697">
    <property type="entry name" value="DUF4666"/>
    <property type="match status" value="1"/>
</dbReference>
<evidence type="ECO:0000313" key="2">
    <source>
        <dbReference type="EMBL" id="ONI19364.1"/>
    </source>
</evidence>
<feature type="compositionally biased region" description="Basic and acidic residues" evidence="1">
    <location>
        <begin position="47"/>
        <end position="63"/>
    </location>
</feature>
<keyword evidence="3" id="KW-1185">Reference proteome</keyword>
<evidence type="ECO:0000313" key="3">
    <source>
        <dbReference type="Proteomes" id="UP000006882"/>
    </source>
</evidence>
<feature type="region of interest" description="Disordered" evidence="1">
    <location>
        <begin position="47"/>
        <end position="83"/>
    </location>
</feature>
<dbReference type="AlphaFoldDB" id="A0A251Q6C9"/>
<organism evidence="2 3">
    <name type="scientific">Prunus persica</name>
    <name type="common">Peach</name>
    <name type="synonym">Amygdalus persica</name>
    <dbReference type="NCBI Taxonomy" id="3760"/>
    <lineage>
        <taxon>Eukaryota</taxon>
        <taxon>Viridiplantae</taxon>
        <taxon>Streptophyta</taxon>
        <taxon>Embryophyta</taxon>
        <taxon>Tracheophyta</taxon>
        <taxon>Spermatophyta</taxon>
        <taxon>Magnoliopsida</taxon>
        <taxon>eudicotyledons</taxon>
        <taxon>Gunneridae</taxon>
        <taxon>Pentapetalae</taxon>
        <taxon>rosids</taxon>
        <taxon>fabids</taxon>
        <taxon>Rosales</taxon>
        <taxon>Rosaceae</taxon>
        <taxon>Amygdaloideae</taxon>
        <taxon>Amygdaleae</taxon>
        <taxon>Prunus</taxon>
    </lineage>
</organism>
<dbReference type="Proteomes" id="UP000006882">
    <property type="component" value="Chromosome G3"/>
</dbReference>
<reference evidence="2 3" key="1">
    <citation type="journal article" date="2013" name="Nat. Genet.">
        <title>The high-quality draft genome of peach (Prunus persica) identifies unique patterns of genetic diversity, domestication and genome evolution.</title>
        <authorList>
            <consortium name="International Peach Genome Initiative"/>
            <person name="Verde I."/>
            <person name="Abbott A.G."/>
            <person name="Scalabrin S."/>
            <person name="Jung S."/>
            <person name="Shu S."/>
            <person name="Marroni F."/>
            <person name="Zhebentyayeva T."/>
            <person name="Dettori M.T."/>
            <person name="Grimwood J."/>
            <person name="Cattonaro F."/>
            <person name="Zuccolo A."/>
            <person name="Rossini L."/>
            <person name="Jenkins J."/>
            <person name="Vendramin E."/>
            <person name="Meisel L.A."/>
            <person name="Decroocq V."/>
            <person name="Sosinski B."/>
            <person name="Prochnik S."/>
            <person name="Mitros T."/>
            <person name="Policriti A."/>
            <person name="Cipriani G."/>
            <person name="Dondini L."/>
            <person name="Ficklin S."/>
            <person name="Goodstein D.M."/>
            <person name="Xuan P."/>
            <person name="Del Fabbro C."/>
            <person name="Aramini V."/>
            <person name="Copetti D."/>
            <person name="Gonzalez S."/>
            <person name="Horner D.S."/>
            <person name="Falchi R."/>
            <person name="Lucas S."/>
            <person name="Mica E."/>
            <person name="Maldonado J."/>
            <person name="Lazzari B."/>
            <person name="Bielenberg D."/>
            <person name="Pirona R."/>
            <person name="Miculan M."/>
            <person name="Barakat A."/>
            <person name="Testolin R."/>
            <person name="Stella A."/>
            <person name="Tartarini S."/>
            <person name="Tonutti P."/>
            <person name="Arus P."/>
            <person name="Orellana A."/>
            <person name="Wells C."/>
            <person name="Main D."/>
            <person name="Vizzotto G."/>
            <person name="Silva H."/>
            <person name="Salamini F."/>
            <person name="Schmutz J."/>
            <person name="Morgante M."/>
            <person name="Rokhsar D.S."/>
        </authorList>
    </citation>
    <scope>NUCLEOTIDE SEQUENCE [LARGE SCALE GENOMIC DNA]</scope>
    <source>
        <strain evidence="3">cv. Nemared</strain>
    </source>
</reference>
<protein>
    <submittedName>
        <fullName evidence="2">Uncharacterized protein</fullName>
    </submittedName>
</protein>
<proteinExistence type="predicted"/>
<dbReference type="InterPro" id="IPR031421">
    <property type="entry name" value="DUF4666"/>
</dbReference>
<dbReference type="Gramene" id="ONI19364">
    <property type="protein sequence ID" value="ONI19364"/>
    <property type="gene ID" value="PRUPE_3G274900"/>
</dbReference>
<dbReference type="EMBL" id="CM007653">
    <property type="protein sequence ID" value="ONI19364.1"/>
    <property type="molecule type" value="Genomic_DNA"/>
</dbReference>
<evidence type="ECO:0000256" key="1">
    <source>
        <dbReference type="SAM" id="MobiDB-lite"/>
    </source>
</evidence>